<dbReference type="Pfam" id="PF04061">
    <property type="entry name" value="ORMDL"/>
    <property type="match status" value="1"/>
</dbReference>
<dbReference type="EMBL" id="CP119911">
    <property type="protein sequence ID" value="WFD19825.1"/>
    <property type="molecule type" value="Genomic_DNA"/>
</dbReference>
<feature type="compositionally biased region" description="Basic and acidic residues" evidence="5">
    <location>
        <begin position="399"/>
        <end position="409"/>
    </location>
</feature>
<feature type="region of interest" description="Disordered" evidence="5">
    <location>
        <begin position="1"/>
        <end position="42"/>
    </location>
</feature>
<accession>A0AAF0J0A2</accession>
<feature type="region of interest" description="Disordered" evidence="5">
    <location>
        <begin position="426"/>
        <end position="476"/>
    </location>
</feature>
<comment type="subcellular location">
    <subcellularLocation>
        <location evidence="1">Membrane</location>
        <topology evidence="1">Multi-pass membrane protein</topology>
    </subcellularLocation>
</comment>
<gene>
    <name evidence="6" type="ORF">MCAP1_002065</name>
</gene>
<dbReference type="GO" id="GO:0005789">
    <property type="term" value="C:endoplasmic reticulum membrane"/>
    <property type="evidence" value="ECO:0007669"/>
    <property type="project" value="InterPro"/>
</dbReference>
<keyword evidence="4" id="KW-0472">Membrane</keyword>
<keyword evidence="2" id="KW-0812">Transmembrane</keyword>
<name>A0AAF0J0A2_9BASI</name>
<feature type="region of interest" description="Disordered" evidence="5">
    <location>
        <begin position="554"/>
        <end position="588"/>
    </location>
</feature>
<evidence type="ECO:0000256" key="3">
    <source>
        <dbReference type="ARBA" id="ARBA00022989"/>
    </source>
</evidence>
<dbReference type="InterPro" id="IPR007203">
    <property type="entry name" value="ORMDL"/>
</dbReference>
<organism evidence="6 7">
    <name type="scientific">Malassezia caprae</name>
    <dbReference type="NCBI Taxonomy" id="1381934"/>
    <lineage>
        <taxon>Eukaryota</taxon>
        <taxon>Fungi</taxon>
        <taxon>Dikarya</taxon>
        <taxon>Basidiomycota</taxon>
        <taxon>Ustilaginomycotina</taxon>
        <taxon>Malasseziomycetes</taxon>
        <taxon>Malasseziales</taxon>
        <taxon>Malasseziaceae</taxon>
        <taxon>Malassezia</taxon>
    </lineage>
</organism>
<reference evidence="6" key="1">
    <citation type="submission" date="2023-03" db="EMBL/GenBank/DDBJ databases">
        <title>Mating type loci evolution in Malassezia.</title>
        <authorList>
            <person name="Coelho M.A."/>
        </authorList>
    </citation>
    <scope>NUCLEOTIDE SEQUENCE</scope>
    <source>
        <strain evidence="6">CBS 10434</strain>
    </source>
</reference>
<evidence type="ECO:0000256" key="4">
    <source>
        <dbReference type="ARBA" id="ARBA00023136"/>
    </source>
</evidence>
<evidence type="ECO:0000256" key="5">
    <source>
        <dbReference type="SAM" id="MobiDB-lite"/>
    </source>
</evidence>
<keyword evidence="7" id="KW-1185">Reference proteome</keyword>
<feature type="compositionally biased region" description="Low complexity" evidence="5">
    <location>
        <begin position="385"/>
        <end position="394"/>
    </location>
</feature>
<keyword evidence="3" id="KW-1133">Transmembrane helix</keyword>
<feature type="compositionally biased region" description="Basic and acidic residues" evidence="5">
    <location>
        <begin position="554"/>
        <end position="570"/>
    </location>
</feature>
<feature type="compositionally biased region" description="Acidic residues" evidence="5">
    <location>
        <begin position="372"/>
        <end position="383"/>
    </location>
</feature>
<feature type="region of interest" description="Disordered" evidence="5">
    <location>
        <begin position="370"/>
        <end position="412"/>
    </location>
</feature>
<dbReference type="PANTHER" id="PTHR12665">
    <property type="entry name" value="ORMDL PROTEINS"/>
    <property type="match status" value="1"/>
</dbReference>
<evidence type="ECO:0008006" key="8">
    <source>
        <dbReference type="Google" id="ProtNLM"/>
    </source>
</evidence>
<evidence type="ECO:0000256" key="1">
    <source>
        <dbReference type="ARBA" id="ARBA00004141"/>
    </source>
</evidence>
<evidence type="ECO:0000256" key="2">
    <source>
        <dbReference type="ARBA" id="ARBA00022692"/>
    </source>
</evidence>
<dbReference type="AlphaFoldDB" id="A0AAF0J0A2"/>
<proteinExistence type="predicted"/>
<evidence type="ECO:0000313" key="6">
    <source>
        <dbReference type="EMBL" id="WFD19825.1"/>
    </source>
</evidence>
<dbReference type="Proteomes" id="UP001220961">
    <property type="component" value="Chromosome 4"/>
</dbReference>
<evidence type="ECO:0000313" key="7">
    <source>
        <dbReference type="Proteomes" id="UP001220961"/>
    </source>
</evidence>
<protein>
    <recommendedName>
        <fullName evidence="8">Protein ORM1</fullName>
    </recommendedName>
</protein>
<sequence length="642" mass="71794">MSASSSPEKSRTQAPDMAQTSSEPLLAPSDTRPSTSRHRRSNSFLMVKHMQETPDEEVDQSVSPNVNAEWVNMKGAWVIHVVLVVLAKLIINEIPGISNSIKWTIINVGYMIVSYVIFHYVKGAPLDLNSGAYDELTLWEQIDQGFQYTPAKKYLTSLPIALFLLSTHYSHYNPWLFTLNLAALLFVLFPKLPVALPQVEALPRAAPSCEAFGVMESATPRERPPDASPSILKNPLHHIPRWSRERGGYVTYVRSPRTPFATHAVLVLPKRSLPHTWPYFVGHNPLCRWLARSVRMNHWFLHHRSRAPAVPSEMEPMDPEELAMLNSIINTRCSMAAAQALAKQKSIPDTPRTTPSAITRVAQVHFAPLPFPEDDMDAQEPEAPEAPSTPASDAQSAEESPRPSLERGASRRSLWPWSLSSDALSLRRWPSTQRSDSLEELESPPRTPSPPISIEERRRRRRHILSQRPGGTGMVTLLDGERIPARQVGDPQQEQDMDDDLQAQLWGFAALERQRARVQAASPSHLSSARAAEVRRRHEDEMTALGVEALKKVRGDKAKSHESAEPRCHTDPSISMPSPSPHLPRRPDAKGIVVVPLPQLGRRPKYPYEGHSWLYKLPLDDMDMFSDTKSHDEGSAPGSCAS</sequence>